<dbReference type="InterPro" id="IPR003615">
    <property type="entry name" value="HNH_nuc"/>
</dbReference>
<feature type="domain" description="HNH nuclease" evidence="1">
    <location>
        <begin position="78"/>
        <end position="126"/>
    </location>
</feature>
<evidence type="ECO:0000259" key="1">
    <source>
        <dbReference type="Pfam" id="PF13391"/>
    </source>
</evidence>
<keyword evidence="3" id="KW-1185">Reference proteome</keyword>
<reference evidence="2" key="2">
    <citation type="submission" date="2020-09" db="EMBL/GenBank/DDBJ databases">
        <authorList>
            <person name="Sun Q."/>
            <person name="Zhou Y."/>
        </authorList>
    </citation>
    <scope>NUCLEOTIDE SEQUENCE</scope>
    <source>
        <strain evidence="2">CGMCC 1.12813</strain>
    </source>
</reference>
<gene>
    <name evidence="2" type="ORF">GCM10010979_31880</name>
</gene>
<accession>A0A916WNM3</accession>
<sequence>MIYYIDPALLPVAITATMTGAVPADKSIYGAVASLNLRRPFDVYSAPDEAARVRRTVTSLVRDSRFSGDVLGAYDRECAMCGLGLGLVQGAHIYPASAPGSRDIVQNGVALCANHHLAFDRHFIAVHPGTLEIAFHPSVRERSFHEEAVANFVASTFDVMRSHDRGRSPDPQAFEMRYDHFADMYQWLDEVWG</sequence>
<dbReference type="Proteomes" id="UP000606922">
    <property type="component" value="Unassembled WGS sequence"/>
</dbReference>
<evidence type="ECO:0000313" key="2">
    <source>
        <dbReference type="EMBL" id="GGB14917.1"/>
    </source>
</evidence>
<protein>
    <recommendedName>
        <fullName evidence="1">HNH nuclease domain-containing protein</fullName>
    </recommendedName>
</protein>
<comment type="caution">
    <text evidence="2">The sequence shown here is derived from an EMBL/GenBank/DDBJ whole genome shotgun (WGS) entry which is preliminary data.</text>
</comment>
<dbReference type="EMBL" id="BMGB01000002">
    <property type="protein sequence ID" value="GGB14917.1"/>
    <property type="molecule type" value="Genomic_DNA"/>
</dbReference>
<dbReference type="AlphaFoldDB" id="A0A916WNM3"/>
<evidence type="ECO:0000313" key="3">
    <source>
        <dbReference type="Proteomes" id="UP000606922"/>
    </source>
</evidence>
<proteinExistence type="predicted"/>
<name>A0A916WNM3_9MICO</name>
<dbReference type="Pfam" id="PF13391">
    <property type="entry name" value="HNH_2"/>
    <property type="match status" value="1"/>
</dbReference>
<organism evidence="2 3">
    <name type="scientific">Conyzicola nivalis</name>
    <dbReference type="NCBI Taxonomy" id="1477021"/>
    <lineage>
        <taxon>Bacteria</taxon>
        <taxon>Bacillati</taxon>
        <taxon>Actinomycetota</taxon>
        <taxon>Actinomycetes</taxon>
        <taxon>Micrococcales</taxon>
        <taxon>Microbacteriaceae</taxon>
        <taxon>Conyzicola</taxon>
    </lineage>
</organism>
<reference evidence="2" key="1">
    <citation type="journal article" date="2014" name="Int. J. Syst. Evol. Microbiol.">
        <title>Complete genome sequence of Corynebacterium casei LMG S-19264T (=DSM 44701T), isolated from a smear-ripened cheese.</title>
        <authorList>
            <consortium name="US DOE Joint Genome Institute (JGI-PGF)"/>
            <person name="Walter F."/>
            <person name="Albersmeier A."/>
            <person name="Kalinowski J."/>
            <person name="Ruckert C."/>
        </authorList>
    </citation>
    <scope>NUCLEOTIDE SEQUENCE</scope>
    <source>
        <strain evidence="2">CGMCC 1.12813</strain>
    </source>
</reference>